<evidence type="ECO:0000256" key="1">
    <source>
        <dbReference type="SAM" id="MobiDB-lite"/>
    </source>
</evidence>
<evidence type="ECO:0000313" key="3">
    <source>
        <dbReference type="Proteomes" id="UP001454036"/>
    </source>
</evidence>
<dbReference type="AlphaFoldDB" id="A0AAV3PLK9"/>
<feature type="region of interest" description="Disordered" evidence="1">
    <location>
        <begin position="118"/>
        <end position="143"/>
    </location>
</feature>
<dbReference type="EMBL" id="BAABME010001742">
    <property type="protein sequence ID" value="GAA0151220.1"/>
    <property type="molecule type" value="Genomic_DNA"/>
</dbReference>
<feature type="compositionally biased region" description="Polar residues" evidence="1">
    <location>
        <begin position="17"/>
        <end position="30"/>
    </location>
</feature>
<protein>
    <submittedName>
        <fullName evidence="2">Uncharacterized protein</fullName>
    </submittedName>
</protein>
<dbReference type="Proteomes" id="UP001454036">
    <property type="component" value="Unassembled WGS sequence"/>
</dbReference>
<reference evidence="2 3" key="1">
    <citation type="submission" date="2024-01" db="EMBL/GenBank/DDBJ databases">
        <title>The complete chloroplast genome sequence of Lithospermum erythrorhizon: insights into the phylogenetic relationship among Boraginaceae species and the maternal lineages of purple gromwells.</title>
        <authorList>
            <person name="Okada T."/>
            <person name="Watanabe K."/>
        </authorList>
    </citation>
    <scope>NUCLEOTIDE SEQUENCE [LARGE SCALE GENOMIC DNA]</scope>
</reference>
<proteinExistence type="predicted"/>
<organism evidence="2 3">
    <name type="scientific">Lithospermum erythrorhizon</name>
    <name type="common">Purple gromwell</name>
    <name type="synonym">Lithospermum officinale var. erythrorhizon</name>
    <dbReference type="NCBI Taxonomy" id="34254"/>
    <lineage>
        <taxon>Eukaryota</taxon>
        <taxon>Viridiplantae</taxon>
        <taxon>Streptophyta</taxon>
        <taxon>Embryophyta</taxon>
        <taxon>Tracheophyta</taxon>
        <taxon>Spermatophyta</taxon>
        <taxon>Magnoliopsida</taxon>
        <taxon>eudicotyledons</taxon>
        <taxon>Gunneridae</taxon>
        <taxon>Pentapetalae</taxon>
        <taxon>asterids</taxon>
        <taxon>lamiids</taxon>
        <taxon>Boraginales</taxon>
        <taxon>Boraginaceae</taxon>
        <taxon>Boraginoideae</taxon>
        <taxon>Lithospermeae</taxon>
        <taxon>Lithospermum</taxon>
    </lineage>
</organism>
<evidence type="ECO:0000313" key="2">
    <source>
        <dbReference type="EMBL" id="GAA0151220.1"/>
    </source>
</evidence>
<keyword evidence="3" id="KW-1185">Reference proteome</keyword>
<feature type="compositionally biased region" description="Low complexity" evidence="1">
    <location>
        <begin position="130"/>
        <end position="143"/>
    </location>
</feature>
<feature type="region of interest" description="Disordered" evidence="1">
    <location>
        <begin position="1"/>
        <end position="48"/>
    </location>
</feature>
<sequence>MPILQATGPLVEEGQNPALTVQGVGTSNHNPAPVDPREAERAEAANQDEASLVMAGLVYDKECNPEAPGNLPYWEEIISYNNVDRAPADVDFDDMVSDRPTLFSRVAITSKTKPRASVVPESTYVPPPTTGSTFPTTTHPPTNIPLAKIPSMLKRLAREPSTGG</sequence>
<accession>A0AAV3PLK9</accession>
<name>A0AAV3PLK9_LITER</name>
<comment type="caution">
    <text evidence="2">The sequence shown here is derived from an EMBL/GenBank/DDBJ whole genome shotgun (WGS) entry which is preliminary data.</text>
</comment>
<gene>
    <name evidence="2" type="ORF">LIER_09988</name>
</gene>